<evidence type="ECO:0000313" key="2">
    <source>
        <dbReference type="Proteomes" id="UP000310708"/>
    </source>
</evidence>
<organism evidence="1 2">
    <name type="scientific">Wallemia mellicola</name>
    <dbReference type="NCBI Taxonomy" id="1708541"/>
    <lineage>
        <taxon>Eukaryota</taxon>
        <taxon>Fungi</taxon>
        <taxon>Dikarya</taxon>
        <taxon>Basidiomycota</taxon>
        <taxon>Wallemiomycotina</taxon>
        <taxon>Wallemiomycetes</taxon>
        <taxon>Wallemiales</taxon>
        <taxon>Wallemiaceae</taxon>
        <taxon>Wallemia</taxon>
    </lineage>
</organism>
<reference evidence="1 2" key="1">
    <citation type="submission" date="2019-03" db="EMBL/GenBank/DDBJ databases">
        <title>Sequencing 25 genomes of Wallemia mellicola.</title>
        <authorList>
            <person name="Gostincar C."/>
        </authorList>
    </citation>
    <scope>NUCLEOTIDE SEQUENCE [LARGE SCALE GENOMIC DNA]</scope>
    <source>
        <strain evidence="1 2">EXF-757</strain>
    </source>
</reference>
<name>A0A4T0PWY3_9BASI</name>
<proteinExistence type="predicted"/>
<sequence>MVLSAFLSLVNYFSIDILHGESGVARCTGTSLLISPLHESPHNHELRYLKTLKSTEAVSQEST</sequence>
<comment type="caution">
    <text evidence="1">The sequence shown here is derived from an EMBL/GenBank/DDBJ whole genome shotgun (WGS) entry which is preliminary data.</text>
</comment>
<protein>
    <submittedName>
        <fullName evidence="1">Uncharacterized protein</fullName>
    </submittedName>
</protein>
<evidence type="ECO:0000313" key="1">
    <source>
        <dbReference type="EMBL" id="TIC69580.1"/>
    </source>
</evidence>
<dbReference type="Proteomes" id="UP000310708">
    <property type="component" value="Unassembled WGS sequence"/>
</dbReference>
<dbReference type="AlphaFoldDB" id="A0A4T0PWY3"/>
<gene>
    <name evidence="1" type="ORF">E3Q01_00409</name>
</gene>
<dbReference type="EMBL" id="SPRX01000003">
    <property type="protein sequence ID" value="TIC69580.1"/>
    <property type="molecule type" value="Genomic_DNA"/>
</dbReference>
<accession>A0A4T0PWY3</accession>